<comment type="similarity">
    <text evidence="1">Belongs to the LOR family.</text>
</comment>
<evidence type="ECO:0000313" key="3">
    <source>
        <dbReference type="Proteomes" id="UP000076632"/>
    </source>
</evidence>
<name>A0A165JNM4_XYLHT</name>
<dbReference type="InterPro" id="IPR038595">
    <property type="entry name" value="LOR_sf"/>
</dbReference>
<dbReference type="SUPFAM" id="SSF54518">
    <property type="entry name" value="Tubby C-terminal domain-like"/>
    <property type="match status" value="1"/>
</dbReference>
<dbReference type="InterPro" id="IPR007612">
    <property type="entry name" value="LOR"/>
</dbReference>
<sequence>MPGDQPVNQPLVSPAKYPVALYPEYITSSPTMIIIKQHNLRRDFTCFHANSNVLFHVAGKNLSQRRRRTFIDPTKDTSLFELRRRYFNINEHWYLEFPTSAGASDNDGISSFCSVAIVWKGWANFNVTFNNMAAPGSAKGERTVLEVRALTFRRLLYCVYLDGAKILDLRKIPSPEAPERTPRPGKKPRRTGYCAWEVDIASGVDLSLASVITVITAELNKSDIWSRRNHV</sequence>
<reference evidence="2 3" key="1">
    <citation type="journal article" date="2016" name="Fungal Biol.">
        <title>The genome of Xylona heveae provides a window into fungal endophytism.</title>
        <authorList>
            <person name="Gazis R."/>
            <person name="Kuo A."/>
            <person name="Riley R."/>
            <person name="LaButti K."/>
            <person name="Lipzen A."/>
            <person name="Lin J."/>
            <person name="Amirebrahimi M."/>
            <person name="Hesse C.N."/>
            <person name="Spatafora J.W."/>
            <person name="Henrissat B."/>
            <person name="Hainaut M."/>
            <person name="Grigoriev I.V."/>
            <person name="Hibbett D.S."/>
        </authorList>
    </citation>
    <scope>NUCLEOTIDE SEQUENCE [LARGE SCALE GENOMIC DNA]</scope>
    <source>
        <strain evidence="2 3">TC161</strain>
    </source>
</reference>
<keyword evidence="3" id="KW-1185">Reference proteome</keyword>
<dbReference type="EMBL" id="KV407454">
    <property type="protein sequence ID" value="KZF26458.1"/>
    <property type="molecule type" value="Genomic_DNA"/>
</dbReference>
<accession>A0A165JNM4</accession>
<proteinExistence type="inferred from homology"/>
<protein>
    <submittedName>
        <fullName evidence="2">Uncharacterized protein</fullName>
    </submittedName>
</protein>
<evidence type="ECO:0000313" key="2">
    <source>
        <dbReference type="EMBL" id="KZF26458.1"/>
    </source>
</evidence>
<dbReference type="Proteomes" id="UP000076632">
    <property type="component" value="Unassembled WGS sequence"/>
</dbReference>
<dbReference type="RefSeq" id="XP_018192013.1">
    <property type="nucleotide sequence ID" value="XM_018334625.1"/>
</dbReference>
<dbReference type="GeneID" id="28899762"/>
<dbReference type="AlphaFoldDB" id="A0A165JNM4"/>
<organism evidence="2 3">
    <name type="scientific">Xylona heveae (strain CBS 132557 / TC161)</name>
    <dbReference type="NCBI Taxonomy" id="1328760"/>
    <lineage>
        <taxon>Eukaryota</taxon>
        <taxon>Fungi</taxon>
        <taxon>Dikarya</taxon>
        <taxon>Ascomycota</taxon>
        <taxon>Pezizomycotina</taxon>
        <taxon>Xylonomycetes</taxon>
        <taxon>Xylonales</taxon>
        <taxon>Xylonaceae</taxon>
        <taxon>Xylona</taxon>
    </lineage>
</organism>
<dbReference type="Pfam" id="PF04525">
    <property type="entry name" value="LOR"/>
    <property type="match status" value="1"/>
</dbReference>
<dbReference type="Gene3D" id="2.40.160.200">
    <property type="entry name" value="LURP1-related"/>
    <property type="match status" value="1"/>
</dbReference>
<dbReference type="InterPro" id="IPR025659">
    <property type="entry name" value="Tubby-like_C"/>
</dbReference>
<dbReference type="InParanoid" id="A0A165JNM4"/>
<dbReference type="OrthoDB" id="97518at2759"/>
<gene>
    <name evidence="2" type="ORF">L228DRAFT_264853</name>
</gene>
<evidence type="ECO:0000256" key="1">
    <source>
        <dbReference type="ARBA" id="ARBA00005437"/>
    </source>
</evidence>